<dbReference type="InterPro" id="IPR005804">
    <property type="entry name" value="FA_desaturase_dom"/>
</dbReference>
<dbReference type="OMA" id="QLFGWPG"/>
<dbReference type="GO" id="GO:0006629">
    <property type="term" value="P:lipid metabolic process"/>
    <property type="evidence" value="ECO:0007669"/>
    <property type="project" value="InterPro"/>
</dbReference>
<dbReference type="HOGENOM" id="CLU_033094_0_0_1"/>
<keyword evidence="1" id="KW-0472">Membrane</keyword>
<feature type="domain" description="Fatty acid desaturase" evidence="2">
    <location>
        <begin position="74"/>
        <end position="354"/>
    </location>
</feature>
<dbReference type="AlphaFoldDB" id="S8ASN0"/>
<dbReference type="eggNOG" id="ENOG502QQNB">
    <property type="taxonomic scope" value="Eukaryota"/>
</dbReference>
<dbReference type="OrthoDB" id="1461976at2759"/>
<keyword evidence="1" id="KW-1133">Transmembrane helix</keyword>
<dbReference type="STRING" id="1284197.S8ASN0"/>
<dbReference type="GO" id="GO:0016491">
    <property type="term" value="F:oxidoreductase activity"/>
    <property type="evidence" value="ECO:0007669"/>
    <property type="project" value="InterPro"/>
</dbReference>
<reference evidence="4" key="2">
    <citation type="submission" date="2013-04" db="EMBL/GenBank/DDBJ databases">
        <title>Genomic mechanisms accounting for the adaptation to parasitism in nematode-trapping fungi.</title>
        <authorList>
            <person name="Ahren D.G."/>
        </authorList>
    </citation>
    <scope>NUCLEOTIDE SEQUENCE [LARGE SCALE GENOMIC DNA]</scope>
    <source>
        <strain evidence="4">CBS 200.50</strain>
    </source>
</reference>
<dbReference type="EMBL" id="AQGS01000001">
    <property type="protein sequence ID" value="EPS46005.1"/>
    <property type="molecule type" value="Genomic_DNA"/>
</dbReference>
<keyword evidence="1" id="KW-0812">Transmembrane</keyword>
<feature type="transmembrane region" description="Helical" evidence="1">
    <location>
        <begin position="262"/>
        <end position="281"/>
    </location>
</feature>
<evidence type="ECO:0000259" key="2">
    <source>
        <dbReference type="Pfam" id="PF00487"/>
    </source>
</evidence>
<dbReference type="Proteomes" id="UP000015100">
    <property type="component" value="Unassembled WGS sequence"/>
</dbReference>
<comment type="caution">
    <text evidence="3">The sequence shown here is derived from an EMBL/GenBank/DDBJ whole genome shotgun (WGS) entry which is preliminary data.</text>
</comment>
<feature type="transmembrane region" description="Helical" evidence="1">
    <location>
        <begin position="105"/>
        <end position="126"/>
    </location>
</feature>
<feature type="transmembrane region" description="Helical" evidence="1">
    <location>
        <begin position="231"/>
        <end position="250"/>
    </location>
</feature>
<accession>S8ASN0</accession>
<feature type="transmembrane region" description="Helical" evidence="1">
    <location>
        <begin position="72"/>
        <end position="93"/>
    </location>
</feature>
<keyword evidence="4" id="KW-1185">Reference proteome</keyword>
<proteinExistence type="predicted"/>
<reference evidence="3 4" key="1">
    <citation type="journal article" date="2013" name="PLoS Genet.">
        <title>Genomic mechanisms accounting for the adaptation to parasitism in nematode-trapping fungi.</title>
        <authorList>
            <person name="Meerupati T."/>
            <person name="Andersson K.M."/>
            <person name="Friman E."/>
            <person name="Kumar D."/>
            <person name="Tunlid A."/>
            <person name="Ahren D."/>
        </authorList>
    </citation>
    <scope>NUCLEOTIDE SEQUENCE [LARGE SCALE GENOMIC DNA]</scope>
    <source>
        <strain evidence="3 4">CBS 200.50</strain>
    </source>
</reference>
<feature type="transmembrane region" description="Helical" evidence="1">
    <location>
        <begin position="39"/>
        <end position="60"/>
    </location>
</feature>
<dbReference type="Pfam" id="PF00487">
    <property type="entry name" value="FA_desaturase"/>
    <property type="match status" value="1"/>
</dbReference>
<organism evidence="3 4">
    <name type="scientific">Dactylellina haptotyla (strain CBS 200.50)</name>
    <name type="common">Nematode-trapping fungus</name>
    <name type="synonym">Monacrosporium haptotylum</name>
    <dbReference type="NCBI Taxonomy" id="1284197"/>
    <lineage>
        <taxon>Eukaryota</taxon>
        <taxon>Fungi</taxon>
        <taxon>Dikarya</taxon>
        <taxon>Ascomycota</taxon>
        <taxon>Pezizomycotina</taxon>
        <taxon>Orbiliomycetes</taxon>
        <taxon>Orbiliales</taxon>
        <taxon>Orbiliaceae</taxon>
        <taxon>Dactylellina</taxon>
    </lineage>
</organism>
<evidence type="ECO:0000256" key="1">
    <source>
        <dbReference type="SAM" id="Phobius"/>
    </source>
</evidence>
<dbReference type="PANTHER" id="PTHR32100">
    <property type="entry name" value="OMEGA-6 FATTY ACID DESATURASE, CHLOROPLASTIC"/>
    <property type="match status" value="1"/>
</dbReference>
<name>S8ASN0_DACHA</name>
<protein>
    <recommendedName>
        <fullName evidence="2">Fatty acid desaturase domain-containing protein</fullName>
    </recommendedName>
</protein>
<sequence length="410" mass="47539">MANMKDLDMLQPTGPKYKIDDLRSAIPQSCFQRSTVRGVYHVTLNILMVVVVFLIFHAYVRPEIVEWKWLRLALWLFYSFLQGLLATGLWILAHECGHQALSPYTLLNDSAGFLLHSMLLVPYFSFKITHARHHSYNAHLYKDVVFVPKKHEEYTRASGLPRKINEAIEDTPVVAAIQLLMMQLVGWPAYLTLNVSGQSRLNWISEASGEHQNGSLNHFNPRSSLFRKKDALWILLSDAGCLITASFLYYLAVRFSWKEVVIWYFVPYLWVNHWIVAITYLQHTDPTMYRYDSSIWNFQLGAATTIDRSIGFIGSWFFYNVVETHVLHHHFPKIPFYHALEATSAIRPVMGLHYKRSENEGLIAFLQSLWLTAKTCLWVEEIDLSEGITGVFSFGNKQKSLEMYMYKIDQ</sequence>
<evidence type="ECO:0000313" key="3">
    <source>
        <dbReference type="EMBL" id="EPS46005.1"/>
    </source>
</evidence>
<dbReference type="CDD" id="cd03507">
    <property type="entry name" value="Delta12-FADS-like"/>
    <property type="match status" value="1"/>
</dbReference>
<evidence type="ECO:0000313" key="4">
    <source>
        <dbReference type="Proteomes" id="UP000015100"/>
    </source>
</evidence>
<dbReference type="InterPro" id="IPR012171">
    <property type="entry name" value="Fatty_acid_desaturase"/>
</dbReference>
<gene>
    <name evidence="3" type="ORF">H072_19</name>
</gene>